<feature type="transmembrane region" description="Helical" evidence="5">
    <location>
        <begin position="164"/>
        <end position="188"/>
    </location>
</feature>
<dbReference type="Pfam" id="PF01226">
    <property type="entry name" value="Form_Nir_trans"/>
    <property type="match status" value="1"/>
</dbReference>
<dbReference type="GO" id="GO:0016020">
    <property type="term" value="C:membrane"/>
    <property type="evidence" value="ECO:0007669"/>
    <property type="project" value="UniProtKB-SubCell"/>
</dbReference>
<dbReference type="PANTHER" id="PTHR30520:SF2">
    <property type="entry name" value="INNER MEMBRANE PROTEIN YFDC"/>
    <property type="match status" value="1"/>
</dbReference>
<dbReference type="EMBL" id="JBHTAS010000001">
    <property type="protein sequence ID" value="MFC7140480.1"/>
    <property type="molecule type" value="Genomic_DNA"/>
</dbReference>
<protein>
    <submittedName>
        <fullName evidence="6">Formate/nitrite transporter family protein</fullName>
    </submittedName>
</protein>
<evidence type="ECO:0000256" key="3">
    <source>
        <dbReference type="ARBA" id="ARBA00022989"/>
    </source>
</evidence>
<keyword evidence="7" id="KW-1185">Reference proteome</keyword>
<keyword evidence="2 5" id="KW-0812">Transmembrane</keyword>
<proteinExistence type="predicted"/>
<evidence type="ECO:0000256" key="4">
    <source>
        <dbReference type="ARBA" id="ARBA00023136"/>
    </source>
</evidence>
<evidence type="ECO:0000313" key="7">
    <source>
        <dbReference type="Proteomes" id="UP001596432"/>
    </source>
</evidence>
<evidence type="ECO:0000256" key="5">
    <source>
        <dbReference type="SAM" id="Phobius"/>
    </source>
</evidence>
<dbReference type="InterPro" id="IPR023271">
    <property type="entry name" value="Aquaporin-like"/>
</dbReference>
<feature type="transmembrane region" description="Helical" evidence="5">
    <location>
        <begin position="120"/>
        <end position="144"/>
    </location>
</feature>
<gene>
    <name evidence="6" type="ORF">ACFQMA_11645</name>
</gene>
<dbReference type="Gene3D" id="1.20.1080.10">
    <property type="entry name" value="Glycerol uptake facilitator protein"/>
    <property type="match status" value="1"/>
</dbReference>
<feature type="transmembrane region" description="Helical" evidence="5">
    <location>
        <begin position="81"/>
        <end position="108"/>
    </location>
</feature>
<sequence length="281" mass="29506">MSSDTESDVGDAAQKSQETILEEEIEEGIAELRRPTSGIALSGLSAGLDIGFGPLLMAVVLSHSGPETSALAEQLVVAGAYAIGFIFVVLGQSALFTEHTVLSLLPVLDGQSSLRDLLRMWVTVYVSNIAGCVVFTGLAVLVGPSIDIVEPGAFVAIADVFVRYAWWATLLSAVLAGWLMGLLSWLVVAARDTTSVILVVVFITGAIGFAHLPHSIAGTVEVLLGVFSSPRIGLVDYAGFLLWSTLGNVIGGVFFVGLLKYSHVVRAGPEPEEVSLRGRGP</sequence>
<keyword evidence="3 5" id="KW-1133">Transmembrane helix</keyword>
<dbReference type="GeneID" id="78820769"/>
<organism evidence="6 7">
    <name type="scientific">Halosimplex aquaticum</name>
    <dbReference type="NCBI Taxonomy" id="3026162"/>
    <lineage>
        <taxon>Archaea</taxon>
        <taxon>Methanobacteriati</taxon>
        <taxon>Methanobacteriota</taxon>
        <taxon>Stenosarchaea group</taxon>
        <taxon>Halobacteria</taxon>
        <taxon>Halobacteriales</taxon>
        <taxon>Haloarculaceae</taxon>
        <taxon>Halosimplex</taxon>
    </lineage>
</organism>
<comment type="caution">
    <text evidence="6">The sequence shown here is derived from an EMBL/GenBank/DDBJ whole genome shotgun (WGS) entry which is preliminary data.</text>
</comment>
<reference evidence="6 7" key="1">
    <citation type="journal article" date="2019" name="Int. J. Syst. Evol. Microbiol.">
        <title>The Global Catalogue of Microorganisms (GCM) 10K type strain sequencing project: providing services to taxonomists for standard genome sequencing and annotation.</title>
        <authorList>
            <consortium name="The Broad Institute Genomics Platform"/>
            <consortium name="The Broad Institute Genome Sequencing Center for Infectious Disease"/>
            <person name="Wu L."/>
            <person name="Ma J."/>
        </authorList>
    </citation>
    <scope>NUCLEOTIDE SEQUENCE [LARGE SCALE GENOMIC DNA]</scope>
    <source>
        <strain evidence="6 7">XZYJT29</strain>
    </source>
</reference>
<feature type="transmembrane region" description="Helical" evidence="5">
    <location>
        <begin position="39"/>
        <end position="61"/>
    </location>
</feature>
<dbReference type="RefSeq" id="WP_274326037.1">
    <property type="nucleotide sequence ID" value="NZ_CP118158.1"/>
</dbReference>
<feature type="transmembrane region" description="Helical" evidence="5">
    <location>
        <begin position="195"/>
        <end position="217"/>
    </location>
</feature>
<keyword evidence="4 5" id="KW-0472">Membrane</keyword>
<name>A0ABD5Y3Z3_9EURY</name>
<feature type="transmembrane region" description="Helical" evidence="5">
    <location>
        <begin position="237"/>
        <end position="259"/>
    </location>
</feature>
<dbReference type="AlphaFoldDB" id="A0ABD5Y3Z3"/>
<evidence type="ECO:0000256" key="1">
    <source>
        <dbReference type="ARBA" id="ARBA00004141"/>
    </source>
</evidence>
<dbReference type="Proteomes" id="UP001596432">
    <property type="component" value="Unassembled WGS sequence"/>
</dbReference>
<comment type="subcellular location">
    <subcellularLocation>
        <location evidence="1">Membrane</location>
        <topology evidence="1">Multi-pass membrane protein</topology>
    </subcellularLocation>
</comment>
<evidence type="ECO:0000313" key="6">
    <source>
        <dbReference type="EMBL" id="MFC7140480.1"/>
    </source>
</evidence>
<accession>A0ABD5Y3Z3</accession>
<evidence type="ECO:0000256" key="2">
    <source>
        <dbReference type="ARBA" id="ARBA00022692"/>
    </source>
</evidence>
<dbReference type="InterPro" id="IPR000292">
    <property type="entry name" value="For/NO2_transpt"/>
</dbReference>
<dbReference type="PANTHER" id="PTHR30520">
    <property type="entry name" value="FORMATE TRANSPORTER-RELATED"/>
    <property type="match status" value="1"/>
</dbReference>